<organism evidence="1 2">
    <name type="scientific">Thiomicrorhabdus lithotrophica</name>
    <dbReference type="NCBI Taxonomy" id="2949997"/>
    <lineage>
        <taxon>Bacteria</taxon>
        <taxon>Pseudomonadati</taxon>
        <taxon>Pseudomonadota</taxon>
        <taxon>Gammaproteobacteria</taxon>
        <taxon>Thiotrichales</taxon>
        <taxon>Piscirickettsiaceae</taxon>
        <taxon>Thiomicrorhabdus</taxon>
    </lineage>
</organism>
<proteinExistence type="predicted"/>
<dbReference type="RefSeq" id="WP_275595397.1">
    <property type="nucleotide sequence ID" value="NZ_CP102381.1"/>
</dbReference>
<protein>
    <submittedName>
        <fullName evidence="1">Uncharacterized protein</fullName>
    </submittedName>
</protein>
<evidence type="ECO:0000313" key="1">
    <source>
        <dbReference type="EMBL" id="WEJ63143.1"/>
    </source>
</evidence>
<gene>
    <name evidence="1" type="ORF">NR989_02515</name>
</gene>
<name>A0ABY8CAY6_9GAMM</name>
<dbReference type="EMBL" id="CP102381">
    <property type="protein sequence ID" value="WEJ63143.1"/>
    <property type="molecule type" value="Genomic_DNA"/>
</dbReference>
<keyword evidence="2" id="KW-1185">Reference proteome</keyword>
<reference evidence="1 2" key="1">
    <citation type="submission" date="2022-06" db="EMBL/GenBank/DDBJ databases">
        <title>Thiomicrohabdus sp. nov, an obligately chemolithoautotrophic, sulfur-oxidizing bacterium isolated from beach of Guanyin Mountain. Amoy.</title>
        <authorList>
            <person name="Zhu H."/>
        </authorList>
    </citation>
    <scope>NUCLEOTIDE SEQUENCE [LARGE SCALE GENOMIC DNA]</scope>
    <source>
        <strain evidence="1 2">XGS-01</strain>
    </source>
</reference>
<evidence type="ECO:0000313" key="2">
    <source>
        <dbReference type="Proteomes" id="UP001222275"/>
    </source>
</evidence>
<dbReference type="Proteomes" id="UP001222275">
    <property type="component" value="Chromosome"/>
</dbReference>
<accession>A0ABY8CAY6</accession>
<sequence>MSRFKDRIKFIYHMAQNVFYHQLKVQTEDDVYFWNTVINCEKNKEAKSLLKSRSLKSEPFKLVKSYKVVKSFRFYSQAIANFFFSFLSLLDYGKYELYPLHHFFRLRSAIHFQSPKEIHLFSTYYLPFYLFINSNFGKSQLFVYMGNAPLNFVYKYGTYVNLTMVLSNVSQEKELQALIERGDIDLKSSIAVVGNNTNIDKMKGFSKTVKYRLGFFSEGWWQRNLTNGFSIEDPKSLSEHLKSPFTNRASVEIKLFNYIYDYARKNRISFSLYLHPCEERALKNGFIPPYLEKIDDSICQLGTKESGVSNFYEVEIGITALPSASIVTDRSSEGLKTLFLSNQMLDKYNINHDAEKLYKDVNEIEITSFEDLELKISKLGK</sequence>